<gene>
    <name evidence="2" type="ORF">SUNI508_11955</name>
</gene>
<dbReference type="Pfam" id="PF06985">
    <property type="entry name" value="HET"/>
    <property type="match status" value="1"/>
</dbReference>
<organism evidence="2 3">
    <name type="scientific">Seiridium unicorne</name>
    <dbReference type="NCBI Taxonomy" id="138068"/>
    <lineage>
        <taxon>Eukaryota</taxon>
        <taxon>Fungi</taxon>
        <taxon>Dikarya</taxon>
        <taxon>Ascomycota</taxon>
        <taxon>Pezizomycotina</taxon>
        <taxon>Sordariomycetes</taxon>
        <taxon>Xylariomycetidae</taxon>
        <taxon>Amphisphaeriales</taxon>
        <taxon>Sporocadaceae</taxon>
        <taxon>Seiridium</taxon>
    </lineage>
</organism>
<dbReference type="EMBL" id="JARVKF010000441">
    <property type="protein sequence ID" value="KAK9413179.1"/>
    <property type="molecule type" value="Genomic_DNA"/>
</dbReference>
<sequence length="628" mass="70496">MPLCAQCTRLPPVTEWTPITHYTFKTLQLSAGNDCELCRVIWQTLRGLGSTEEILADEPDKVSVVLSIPPFKGAQYPEWRHAYQTVFVSPDTIREAGGKIGLFSKQGEKGPALIDGREIAPSHDSAGTYEFIQETLHKCLCNHSECSKNVDVELPTYVIDVGLDHNASSVKIVRNYGTKGSYIALSYCWGGPQQLQLINKTLKSFQQGITVFNLPKTLQDAIAVTRQLGHRYLWVDALCIVQDDQDSKQLELGKMSQTYKDSFVTIQPSVSRSADEGFLNLRTPPPPPARLIFQDSPETGKLPVYARTLELPPRLTHTSERAWIFQESVLPPRLLSYTASQVFISCREQRQSEDRIQSSLGQISPHLYKDIRPDLYSTKSGEPDAVRASALKSWYSMISLHYSPRLHSVSEDRLGALAAYAQEVRRPIGGNYLAGLWDVDILKGLGWRRVKKTLELATPYRAPSWSWAAYDGQIAWWGPERRAKSPNLHFQPRVVEAWTDFIGESQYGACRDGRLVLETLVGSASALKGFKGMKREFILATEDGSEEVCQGLFDTIEAPKTFTCAIMTHSRGLLLVADGSAFRRIGTFSVTNHVFSKDKAVIEVTRNIPFENFEKWAHTCEFKQIMLI</sequence>
<keyword evidence="3" id="KW-1185">Reference proteome</keyword>
<name>A0ABR2UF12_9PEZI</name>
<evidence type="ECO:0000259" key="1">
    <source>
        <dbReference type="Pfam" id="PF06985"/>
    </source>
</evidence>
<feature type="domain" description="Heterokaryon incompatibility" evidence="1">
    <location>
        <begin position="182"/>
        <end position="327"/>
    </location>
</feature>
<proteinExistence type="predicted"/>
<dbReference type="PANTHER" id="PTHR33112:SF16">
    <property type="entry name" value="HETEROKARYON INCOMPATIBILITY DOMAIN-CONTAINING PROTEIN"/>
    <property type="match status" value="1"/>
</dbReference>
<evidence type="ECO:0000313" key="3">
    <source>
        <dbReference type="Proteomes" id="UP001408356"/>
    </source>
</evidence>
<dbReference type="InterPro" id="IPR010730">
    <property type="entry name" value="HET"/>
</dbReference>
<dbReference type="PANTHER" id="PTHR33112">
    <property type="entry name" value="DOMAIN PROTEIN, PUTATIVE-RELATED"/>
    <property type="match status" value="1"/>
</dbReference>
<evidence type="ECO:0000313" key="2">
    <source>
        <dbReference type="EMBL" id="KAK9413179.1"/>
    </source>
</evidence>
<dbReference type="Proteomes" id="UP001408356">
    <property type="component" value="Unassembled WGS sequence"/>
</dbReference>
<comment type="caution">
    <text evidence="2">The sequence shown here is derived from an EMBL/GenBank/DDBJ whole genome shotgun (WGS) entry which is preliminary data.</text>
</comment>
<accession>A0ABR2UF12</accession>
<protein>
    <submittedName>
        <fullName evidence="2">Heterokaryon incompatibility domain-containing protein</fullName>
    </submittedName>
</protein>
<reference evidence="2 3" key="1">
    <citation type="journal article" date="2024" name="J. Plant Pathol.">
        <title>Sequence and assembly of the genome of Seiridium unicorne, isolate CBS 538.82, causal agent of cypress canker disease.</title>
        <authorList>
            <person name="Scali E."/>
            <person name="Rocca G.D."/>
            <person name="Danti R."/>
            <person name="Garbelotto M."/>
            <person name="Barberini S."/>
            <person name="Baroncelli R."/>
            <person name="Emiliani G."/>
        </authorList>
    </citation>
    <scope>NUCLEOTIDE SEQUENCE [LARGE SCALE GENOMIC DNA]</scope>
    <source>
        <strain evidence="2 3">BM-138-508</strain>
    </source>
</reference>